<keyword evidence="3" id="KW-1185">Reference proteome</keyword>
<feature type="transmembrane region" description="Helical" evidence="1">
    <location>
        <begin position="7"/>
        <end position="28"/>
    </location>
</feature>
<dbReference type="InterPro" id="IPR059186">
    <property type="entry name" value="SACTE_4363"/>
</dbReference>
<dbReference type="RefSeq" id="WP_099386675.1">
    <property type="nucleotide sequence ID" value="NZ_JANSWH010000097.1"/>
</dbReference>
<evidence type="ECO:0000256" key="1">
    <source>
        <dbReference type="SAM" id="Phobius"/>
    </source>
</evidence>
<evidence type="ECO:0000313" key="2">
    <source>
        <dbReference type="EMBL" id="PHU36966.1"/>
    </source>
</evidence>
<dbReference type="InterPro" id="IPR011050">
    <property type="entry name" value="Pectin_lyase_fold/virulence"/>
</dbReference>
<dbReference type="CDD" id="cd23669">
    <property type="entry name" value="GH55_SacteLam55A-like"/>
    <property type="match status" value="1"/>
</dbReference>
<name>A0A2G3E103_9FIRM</name>
<reference evidence="2 3" key="2">
    <citation type="submission" date="2017-10" db="EMBL/GenBank/DDBJ databases">
        <authorList>
            <person name="Banno H."/>
            <person name="Chua N.-H."/>
        </authorList>
    </citation>
    <scope>NUCLEOTIDE SEQUENCE [LARGE SCALE GENOMIC DNA]</scope>
    <source>
        <strain evidence="2 3">JK623</strain>
    </source>
</reference>
<organism evidence="2 3">
    <name type="scientific">Agathobacter ruminis</name>
    <dbReference type="NCBI Taxonomy" id="1712665"/>
    <lineage>
        <taxon>Bacteria</taxon>
        <taxon>Bacillati</taxon>
        <taxon>Bacillota</taxon>
        <taxon>Clostridia</taxon>
        <taxon>Lachnospirales</taxon>
        <taxon>Lachnospiraceae</taxon>
        <taxon>Agathobacter</taxon>
    </lineage>
</organism>
<dbReference type="SUPFAM" id="SSF51126">
    <property type="entry name" value="Pectin lyase-like"/>
    <property type="match status" value="1"/>
</dbReference>
<keyword evidence="1" id="KW-0812">Transmembrane</keyword>
<keyword evidence="1" id="KW-0472">Membrane</keyword>
<evidence type="ECO:0000313" key="3">
    <source>
        <dbReference type="Proteomes" id="UP000224563"/>
    </source>
</evidence>
<dbReference type="EMBL" id="PDYG01000100">
    <property type="protein sequence ID" value="PHU36966.1"/>
    <property type="molecule type" value="Genomic_DNA"/>
</dbReference>
<protein>
    <submittedName>
        <fullName evidence="2">Coagulation factor 5/8 type domain-containing protein</fullName>
    </submittedName>
</protein>
<reference evidence="2 3" key="1">
    <citation type="submission" date="2017-10" db="EMBL/GenBank/DDBJ databases">
        <title>Resolving the taxonomy of Roseburia spp., Eubacterium rectale and Agathobacter spp. through phylogenomic analysis.</title>
        <authorList>
            <person name="Sheridan P.O."/>
            <person name="Walker A.W."/>
            <person name="Duncan S.H."/>
            <person name="Scott K.P."/>
            <person name="Toole P.W.O."/>
            <person name="Luis P."/>
            <person name="Flint H.J."/>
        </authorList>
    </citation>
    <scope>NUCLEOTIDE SEQUENCE [LARGE SCALE GENOMIC DNA]</scope>
    <source>
        <strain evidence="2 3">JK623</strain>
    </source>
</reference>
<keyword evidence="1" id="KW-1133">Transmembrane helix</keyword>
<dbReference type="InterPro" id="IPR012334">
    <property type="entry name" value="Pectin_lyas_fold"/>
</dbReference>
<dbReference type="Gene3D" id="2.160.20.10">
    <property type="entry name" value="Single-stranded right-handed beta-helix, Pectin lyase-like"/>
    <property type="match status" value="1"/>
</dbReference>
<accession>A0A2G3E103</accession>
<dbReference type="AlphaFoldDB" id="A0A2G3E103"/>
<gene>
    <name evidence="2" type="ORF">CSX02_10725</name>
</gene>
<dbReference type="Proteomes" id="UP000224563">
    <property type="component" value="Unassembled WGS sequence"/>
</dbReference>
<proteinExistence type="predicted"/>
<comment type="caution">
    <text evidence="2">The sequence shown here is derived from an EMBL/GenBank/DDBJ whole genome shotgun (WGS) entry which is preliminary data.</text>
</comment>
<sequence>MKKRNKIIISIIAVGAICLGGIAGFMFLKQNDKQNERVGYHTNLLGDRVYIFSEEDDPEDVQRIVDEIYQKQESNQFGDDRYAICFMPGKYQDIKVNVGFYTQLAGLGMQSPDDTLIGGVNTQARWLDPSSDNHNATCNFWRSVENLHVPDNVTFAVSQATDMRRMHIDGSLYLHDEYGWASGGFLSDSQIEKMVDSGSQQQWLSMNNQYKIWMGENWNIVFLGDEESGLPRGTWPLYSYTKVQAQENVGEKPFLVYDEQKGYGVAVPKVLKRTPRSWSETDFVSLDDFYVAKPTDTAADINKGLENKKHLLLTPGVYQIDETIKISGENRMILGLGLATLRSQNGVTIMETKDAPGMIMAGVLFDAGTTESEHLLVVGENGKDAAAVQLYDLYFRIGGIATDQPCKAKNAVTIDADDVTGQNFWVWRADHGDQVYWEGNTAANGITVNGDRVRLYGLMVEHFQEYQTIWNGEDGQIIMYQSEIPYDVPSQDVWKTPEGTDGYASIYVNPDVERFEGIGIGIYLYNRDRSVNLHSAMVMPDKKDVSVEHIITVMLNGNPGMEHVLNDAGNPVMTTGAEAYILNYCNGDWK</sequence>